<dbReference type="AlphaFoldDB" id="A0A6A5WMR1"/>
<dbReference type="OrthoDB" id="5360701at2759"/>
<feature type="region of interest" description="Disordered" evidence="1">
    <location>
        <begin position="164"/>
        <end position="184"/>
    </location>
</feature>
<keyword evidence="2" id="KW-0812">Transmembrane</keyword>
<reference evidence="3" key="1">
    <citation type="journal article" date="2020" name="Stud. Mycol.">
        <title>101 Dothideomycetes genomes: a test case for predicting lifestyles and emergence of pathogens.</title>
        <authorList>
            <person name="Haridas S."/>
            <person name="Albert R."/>
            <person name="Binder M."/>
            <person name="Bloem J."/>
            <person name="Labutti K."/>
            <person name="Salamov A."/>
            <person name="Andreopoulos B."/>
            <person name="Baker S."/>
            <person name="Barry K."/>
            <person name="Bills G."/>
            <person name="Bluhm B."/>
            <person name="Cannon C."/>
            <person name="Castanera R."/>
            <person name="Culley D."/>
            <person name="Daum C."/>
            <person name="Ezra D."/>
            <person name="Gonzalez J."/>
            <person name="Henrissat B."/>
            <person name="Kuo A."/>
            <person name="Liang C."/>
            <person name="Lipzen A."/>
            <person name="Lutzoni F."/>
            <person name="Magnuson J."/>
            <person name="Mondo S."/>
            <person name="Nolan M."/>
            <person name="Ohm R."/>
            <person name="Pangilinan J."/>
            <person name="Park H.-J."/>
            <person name="Ramirez L."/>
            <person name="Alfaro M."/>
            <person name="Sun H."/>
            <person name="Tritt A."/>
            <person name="Yoshinaga Y."/>
            <person name="Zwiers L.-H."/>
            <person name="Turgeon B."/>
            <person name="Goodwin S."/>
            <person name="Spatafora J."/>
            <person name="Crous P."/>
            <person name="Grigoriev I."/>
        </authorList>
    </citation>
    <scope>NUCLEOTIDE SEQUENCE</scope>
    <source>
        <strain evidence="3">CBS 123094</strain>
    </source>
</reference>
<protein>
    <submittedName>
        <fullName evidence="3">Uncharacterized protein</fullName>
    </submittedName>
</protein>
<feature type="region of interest" description="Disordered" evidence="1">
    <location>
        <begin position="44"/>
        <end position="97"/>
    </location>
</feature>
<sequence>MKPGHLPVRAGSRPMCQWCGYIVQQPGYRHSFLTASIIKAPAIRRQPARPHAALRPIATKRSAAPPRKPAPQKQKQKQPGQEIVPPLQKPERTDSLNVKLRKVEKQIEWIKTSPNVESEEAALEALEELEDIAGELNDIRTQRIRPPKARILHSSASAILSLDSDTAVEEDSTSIPPNPEDLPTPAYLSQLAEDLVKHSKVFISPAVLSAYIDVQRTLGRPRAIPEILYLYAHKPIPVLGSSPPKYTEPNPKAAKQAVPRDIAEKALDAAIEVKDLPLALGVIDYTYRAPAWRRHMILTKIGPPGLAMGIMPFAVYMLAQEVSVYSGFMDPVLFKWYAFAGIGTYVACCGTIGFVALTTANDDFDRVVWRPGIALTERWLRQDERTALDKVAAAWGFKESWRKGDEDGPEWEGLRLHILMRGMILDKSDLMEGMNPR</sequence>
<evidence type="ECO:0000313" key="3">
    <source>
        <dbReference type="EMBL" id="KAF2002797.1"/>
    </source>
</evidence>
<keyword evidence="4" id="KW-1185">Reference proteome</keyword>
<dbReference type="EMBL" id="ML977575">
    <property type="protein sequence ID" value="KAF2002797.1"/>
    <property type="molecule type" value="Genomic_DNA"/>
</dbReference>
<dbReference type="Proteomes" id="UP000799779">
    <property type="component" value="Unassembled WGS sequence"/>
</dbReference>
<organism evidence="3 4">
    <name type="scientific">Amniculicola lignicola CBS 123094</name>
    <dbReference type="NCBI Taxonomy" id="1392246"/>
    <lineage>
        <taxon>Eukaryota</taxon>
        <taxon>Fungi</taxon>
        <taxon>Dikarya</taxon>
        <taxon>Ascomycota</taxon>
        <taxon>Pezizomycotina</taxon>
        <taxon>Dothideomycetes</taxon>
        <taxon>Pleosporomycetidae</taxon>
        <taxon>Pleosporales</taxon>
        <taxon>Amniculicolaceae</taxon>
        <taxon>Amniculicola</taxon>
    </lineage>
</organism>
<evidence type="ECO:0000256" key="2">
    <source>
        <dbReference type="SAM" id="Phobius"/>
    </source>
</evidence>
<keyword evidence="2" id="KW-1133">Transmembrane helix</keyword>
<name>A0A6A5WMR1_9PLEO</name>
<accession>A0A6A5WMR1</accession>
<proteinExistence type="predicted"/>
<gene>
    <name evidence="3" type="ORF">P154DRAFT_520565</name>
</gene>
<evidence type="ECO:0000256" key="1">
    <source>
        <dbReference type="SAM" id="MobiDB-lite"/>
    </source>
</evidence>
<feature type="compositionally biased region" description="Low complexity" evidence="1">
    <location>
        <begin position="60"/>
        <end position="81"/>
    </location>
</feature>
<keyword evidence="2" id="KW-0472">Membrane</keyword>
<evidence type="ECO:0000313" key="4">
    <source>
        <dbReference type="Proteomes" id="UP000799779"/>
    </source>
</evidence>
<feature type="transmembrane region" description="Helical" evidence="2">
    <location>
        <begin position="297"/>
        <end position="316"/>
    </location>
</feature>
<feature type="transmembrane region" description="Helical" evidence="2">
    <location>
        <begin position="336"/>
        <end position="357"/>
    </location>
</feature>